<dbReference type="RefSeq" id="WP_278013331.1">
    <property type="nucleotide sequence ID" value="NZ_CP121208.1"/>
</dbReference>
<organism evidence="3 4">
    <name type="scientific">Arcanobacterium canis</name>
    <dbReference type="NCBI Taxonomy" id="999183"/>
    <lineage>
        <taxon>Bacteria</taxon>
        <taxon>Bacillati</taxon>
        <taxon>Actinomycetota</taxon>
        <taxon>Actinomycetes</taxon>
        <taxon>Actinomycetales</taxon>
        <taxon>Actinomycetaceae</taxon>
        <taxon>Arcanobacterium</taxon>
    </lineage>
</organism>
<feature type="region of interest" description="Disordered" evidence="1">
    <location>
        <begin position="1"/>
        <end position="21"/>
    </location>
</feature>
<gene>
    <name evidence="3" type="ORF">P7079_02865</name>
</gene>
<dbReference type="EMBL" id="CP121208">
    <property type="protein sequence ID" value="WFM83936.1"/>
    <property type="molecule type" value="Genomic_DNA"/>
</dbReference>
<evidence type="ECO:0000313" key="3">
    <source>
        <dbReference type="EMBL" id="WFM83936.1"/>
    </source>
</evidence>
<keyword evidence="2" id="KW-0812">Transmembrane</keyword>
<name>A0ABY8G205_9ACTO</name>
<keyword evidence="2" id="KW-1133">Transmembrane helix</keyword>
<feature type="transmembrane region" description="Helical" evidence="2">
    <location>
        <begin position="81"/>
        <end position="100"/>
    </location>
</feature>
<evidence type="ECO:0000313" key="4">
    <source>
        <dbReference type="Proteomes" id="UP001215216"/>
    </source>
</evidence>
<evidence type="ECO:0000256" key="1">
    <source>
        <dbReference type="SAM" id="MobiDB-lite"/>
    </source>
</evidence>
<dbReference type="Proteomes" id="UP001215216">
    <property type="component" value="Chromosome"/>
</dbReference>
<keyword evidence="2" id="KW-0472">Membrane</keyword>
<reference evidence="3 4" key="1">
    <citation type="submission" date="2023-03" db="EMBL/GenBank/DDBJ databases">
        <title>Complete genome of Arcanobacterium canis strain DSM 25104 isolated in 2010 from a canine otitis externa in Germany.</title>
        <authorList>
            <person name="Borowiak M."/>
            <person name="Kreitlow A."/>
            <person name="Malorny B."/>
            <person name="Laemmler C."/>
            <person name="Prenger-Berninghoff E."/>
            <person name="Ploetz M."/>
            <person name="Abdulmawjood A."/>
        </authorList>
    </citation>
    <scope>NUCLEOTIDE SEQUENCE [LARGE SCALE GENOMIC DNA]</scope>
    <source>
        <strain evidence="3 4">DSM 25104</strain>
    </source>
</reference>
<evidence type="ECO:0008006" key="5">
    <source>
        <dbReference type="Google" id="ProtNLM"/>
    </source>
</evidence>
<keyword evidence="4" id="KW-1185">Reference proteome</keyword>
<protein>
    <recommendedName>
        <fullName evidence="5">DUF218 domain-containing protein</fullName>
    </recommendedName>
</protein>
<evidence type="ECO:0000256" key="2">
    <source>
        <dbReference type="SAM" id="Phobius"/>
    </source>
</evidence>
<proteinExistence type="predicted"/>
<accession>A0ABY8G205</accession>
<sequence>MPIESPTADTVTAPDGDPQYSQAGKMPLQVAVATSNFHALRAGALARRLGLPWHVYGSPTALYYIPTSFLREFAANMMFHWKLHAVMLTLMTFVIGLAGMM</sequence>